<sequence>HVSYRPVELKAIRSILLARAGCLCIVPSADAQLSILPTLQSPHSNAPRETESLRRPDDYKSHSTERARAGAGPRASHVTGSLQDGGCQGEHRAN</sequence>
<accession>A0A8J4WU17</accession>
<gene>
    <name evidence="2" type="ORF">DAT39_019282</name>
</gene>
<protein>
    <submittedName>
        <fullName evidence="2">Uncharacterized protein</fullName>
    </submittedName>
</protein>
<comment type="caution">
    <text evidence="2">The sequence shown here is derived from an EMBL/GenBank/DDBJ whole genome shotgun (WGS) entry which is preliminary data.</text>
</comment>
<dbReference type="AlphaFoldDB" id="A0A8J4WU17"/>
<organism evidence="2 3">
    <name type="scientific">Clarias magur</name>
    <name type="common">Asian catfish</name>
    <name type="synonym">Macropteronotus magur</name>
    <dbReference type="NCBI Taxonomy" id="1594786"/>
    <lineage>
        <taxon>Eukaryota</taxon>
        <taxon>Metazoa</taxon>
        <taxon>Chordata</taxon>
        <taxon>Craniata</taxon>
        <taxon>Vertebrata</taxon>
        <taxon>Euteleostomi</taxon>
        <taxon>Actinopterygii</taxon>
        <taxon>Neopterygii</taxon>
        <taxon>Teleostei</taxon>
        <taxon>Ostariophysi</taxon>
        <taxon>Siluriformes</taxon>
        <taxon>Clariidae</taxon>
        <taxon>Clarias</taxon>
    </lineage>
</organism>
<evidence type="ECO:0000313" key="3">
    <source>
        <dbReference type="Proteomes" id="UP000727407"/>
    </source>
</evidence>
<feature type="non-terminal residue" evidence="2">
    <location>
        <position position="1"/>
    </location>
</feature>
<feature type="region of interest" description="Disordered" evidence="1">
    <location>
        <begin position="38"/>
        <end position="94"/>
    </location>
</feature>
<name>A0A8J4WU17_CLAMG</name>
<evidence type="ECO:0000256" key="1">
    <source>
        <dbReference type="SAM" id="MobiDB-lite"/>
    </source>
</evidence>
<feature type="non-terminal residue" evidence="2">
    <location>
        <position position="94"/>
    </location>
</feature>
<feature type="compositionally biased region" description="Basic and acidic residues" evidence="1">
    <location>
        <begin position="46"/>
        <end position="68"/>
    </location>
</feature>
<keyword evidence="3" id="KW-1185">Reference proteome</keyword>
<dbReference type="Proteomes" id="UP000727407">
    <property type="component" value="Unassembled WGS sequence"/>
</dbReference>
<reference evidence="2" key="1">
    <citation type="submission" date="2020-07" db="EMBL/GenBank/DDBJ databases">
        <title>Clarias magur genome sequencing, assembly and annotation.</title>
        <authorList>
            <person name="Kushwaha B."/>
            <person name="Kumar R."/>
            <person name="Das P."/>
            <person name="Joshi C.G."/>
            <person name="Kumar D."/>
            <person name="Nagpure N.S."/>
            <person name="Pandey M."/>
            <person name="Agarwal S."/>
            <person name="Srivastava S."/>
            <person name="Singh M."/>
            <person name="Sahoo L."/>
            <person name="Jayasankar P."/>
            <person name="Meher P.K."/>
            <person name="Koringa P.G."/>
            <person name="Iquebal M.A."/>
            <person name="Das S.P."/>
            <person name="Bit A."/>
            <person name="Patnaik S."/>
            <person name="Patel N."/>
            <person name="Shah T.M."/>
            <person name="Hinsu A."/>
            <person name="Jena J.K."/>
        </authorList>
    </citation>
    <scope>NUCLEOTIDE SEQUENCE</scope>
    <source>
        <strain evidence="2">CIFAMagur01</strain>
        <tissue evidence="2">Testis</tissue>
    </source>
</reference>
<dbReference type="EMBL" id="QNUK01000625">
    <property type="protein sequence ID" value="KAF5891016.1"/>
    <property type="molecule type" value="Genomic_DNA"/>
</dbReference>
<proteinExistence type="predicted"/>
<evidence type="ECO:0000313" key="2">
    <source>
        <dbReference type="EMBL" id="KAF5891016.1"/>
    </source>
</evidence>